<organism evidence="2 3">
    <name type="scientific">Carpinus fangiana</name>
    <dbReference type="NCBI Taxonomy" id="176857"/>
    <lineage>
        <taxon>Eukaryota</taxon>
        <taxon>Viridiplantae</taxon>
        <taxon>Streptophyta</taxon>
        <taxon>Embryophyta</taxon>
        <taxon>Tracheophyta</taxon>
        <taxon>Spermatophyta</taxon>
        <taxon>Magnoliopsida</taxon>
        <taxon>eudicotyledons</taxon>
        <taxon>Gunneridae</taxon>
        <taxon>Pentapetalae</taxon>
        <taxon>rosids</taxon>
        <taxon>fabids</taxon>
        <taxon>Fagales</taxon>
        <taxon>Betulaceae</taxon>
        <taxon>Carpinus</taxon>
    </lineage>
</organism>
<evidence type="ECO:0000256" key="1">
    <source>
        <dbReference type="SAM" id="Phobius"/>
    </source>
</evidence>
<sequence length="262" mass="29142">MLAINLIEFISEKLMSPQIILNPSRTLEGVHGVHVVPHSPFALEETTENGDFPQSFSRGSAIEANQRLLMQWVWHRRPACLRPIQGCIQGDQNLAETVANVLTSLPFIALGIQAPRKNLNTKLYANSLIGVGVASSLYHCSRGKLRQFMRWTDYTMIATATVCLSRALRDDNPKLLTAASAFLLPVQPLMVSAVHTGMMEVTHFAGPLAFIDLLHVSFTFPITNCFVALGNHVKWDVNITPCVPLLNILVFVTDFILHFFHI</sequence>
<dbReference type="EMBL" id="CM017323">
    <property type="protein sequence ID" value="KAE8022865.1"/>
    <property type="molecule type" value="Genomic_DNA"/>
</dbReference>
<keyword evidence="1" id="KW-0812">Transmembrane</keyword>
<dbReference type="AlphaFoldDB" id="A0A5N6R237"/>
<dbReference type="OrthoDB" id="534610at2759"/>
<evidence type="ECO:0000313" key="2">
    <source>
        <dbReference type="EMBL" id="KAE8022865.1"/>
    </source>
</evidence>
<dbReference type="Proteomes" id="UP000327013">
    <property type="component" value="Chromosome 3"/>
</dbReference>
<evidence type="ECO:0000313" key="3">
    <source>
        <dbReference type="Proteomes" id="UP000327013"/>
    </source>
</evidence>
<feature type="transmembrane region" description="Helical" evidence="1">
    <location>
        <begin position="208"/>
        <end position="230"/>
    </location>
</feature>
<keyword evidence="1" id="KW-1133">Transmembrane helix</keyword>
<accession>A0A5N6R237</accession>
<protein>
    <submittedName>
        <fullName evidence="2">Uncharacterized protein</fullName>
    </submittedName>
</protein>
<feature type="transmembrane region" description="Helical" evidence="1">
    <location>
        <begin position="242"/>
        <end position="260"/>
    </location>
</feature>
<name>A0A5N6R237_9ROSI</name>
<keyword evidence="3" id="KW-1185">Reference proteome</keyword>
<proteinExistence type="predicted"/>
<dbReference type="PANTHER" id="PTHR35100">
    <property type="entry name" value="FOLD PROTEIN"/>
    <property type="match status" value="1"/>
</dbReference>
<gene>
    <name evidence="2" type="ORF">FH972_008626</name>
</gene>
<keyword evidence="1" id="KW-0472">Membrane</keyword>
<reference evidence="2 3" key="1">
    <citation type="submission" date="2019-06" db="EMBL/GenBank/DDBJ databases">
        <title>A chromosomal-level reference genome of Carpinus fangiana (Coryloideae, Betulaceae).</title>
        <authorList>
            <person name="Yang X."/>
            <person name="Wang Z."/>
            <person name="Zhang L."/>
            <person name="Hao G."/>
            <person name="Liu J."/>
            <person name="Yang Y."/>
        </authorList>
    </citation>
    <scope>NUCLEOTIDE SEQUENCE [LARGE SCALE GENOMIC DNA]</scope>
    <source>
        <strain evidence="2">Cfa_2016G</strain>
        <tissue evidence="2">Leaf</tissue>
    </source>
</reference>
<dbReference type="PANTHER" id="PTHR35100:SF1">
    <property type="entry name" value="F15H11.13 PROTEIN"/>
    <property type="match status" value="1"/>
</dbReference>